<feature type="region of interest" description="Disordered" evidence="1">
    <location>
        <begin position="1"/>
        <end position="22"/>
    </location>
</feature>
<dbReference type="RefSeq" id="XP_065329999.1">
    <property type="nucleotide sequence ID" value="XM_065473927.1"/>
</dbReference>
<feature type="compositionally biased region" description="Low complexity" evidence="1">
    <location>
        <begin position="7"/>
        <end position="19"/>
    </location>
</feature>
<evidence type="ECO:0000313" key="2">
    <source>
        <dbReference type="EMBL" id="WUR03854.1"/>
    </source>
</evidence>
<accession>A0AAX4JD22</accession>
<dbReference type="GeneID" id="90541670"/>
<gene>
    <name evidence="2" type="ORF">VNE69_06173</name>
</gene>
<dbReference type="AlphaFoldDB" id="A0AAX4JD22"/>
<evidence type="ECO:0000313" key="3">
    <source>
        <dbReference type="Proteomes" id="UP001334084"/>
    </source>
</evidence>
<protein>
    <submittedName>
        <fullName evidence="2">Uncharacterized protein</fullName>
    </submittedName>
</protein>
<name>A0AAX4JD22_9MICR</name>
<dbReference type="Proteomes" id="UP001334084">
    <property type="component" value="Chromosome 6"/>
</dbReference>
<dbReference type="EMBL" id="CP142731">
    <property type="protein sequence ID" value="WUR03854.1"/>
    <property type="molecule type" value="Genomic_DNA"/>
</dbReference>
<proteinExistence type="predicted"/>
<dbReference type="KEGG" id="vnx:VNE69_06173"/>
<sequence length="306" mass="36057">MEYTLCSSSSEEGEISPSSKFPSQISTLSYAYYPNSCLFIGDNSIPRQSDFHEVSFPTKIKKRLNRDFFDIVNLCRDKSFFDNKFVKQTNSPDKKQTNSQNPDLHDVVSSYKEIINFHVLKKGIDLYLDLFNKLVYHQNKEDTIFLKDSILTKVHMPNIFVHFKILKHNNIFFEDSYFKSINVYEYLEMSYEEICKEYKSTEERWYKYKGYNLVIFSSSCFKSNNKIMRYFNGLDCDKNYLAVFDKQSVKIKDVDFKNDVSLDFLDFILSLNLEVGDYAHNQGEIYKIGIEGEHIPYEGIDYTLVN</sequence>
<keyword evidence="3" id="KW-1185">Reference proteome</keyword>
<reference evidence="2" key="1">
    <citation type="journal article" date="2024" name="BMC Genomics">
        <title>Functional annotation of a divergent genome using sequence and structure-based similarity.</title>
        <authorList>
            <person name="Svedberg D."/>
            <person name="Winiger R.R."/>
            <person name="Berg A."/>
            <person name="Sharma H."/>
            <person name="Tellgren-Roth C."/>
            <person name="Debrunner-Vossbrinck B.A."/>
            <person name="Vossbrinck C.R."/>
            <person name="Barandun J."/>
        </authorList>
    </citation>
    <scope>NUCLEOTIDE SEQUENCE</scope>
    <source>
        <strain evidence="2">Illinois isolate</strain>
    </source>
</reference>
<evidence type="ECO:0000256" key="1">
    <source>
        <dbReference type="SAM" id="MobiDB-lite"/>
    </source>
</evidence>
<organism evidence="2 3">
    <name type="scientific">Vairimorpha necatrix</name>
    <dbReference type="NCBI Taxonomy" id="6039"/>
    <lineage>
        <taxon>Eukaryota</taxon>
        <taxon>Fungi</taxon>
        <taxon>Fungi incertae sedis</taxon>
        <taxon>Microsporidia</taxon>
        <taxon>Nosematidae</taxon>
        <taxon>Vairimorpha</taxon>
    </lineage>
</organism>